<protein>
    <submittedName>
        <fullName evidence="2">Kinase-like protein</fullName>
    </submittedName>
</protein>
<organism evidence="2 3">
    <name type="scientific">Lojkania enalia</name>
    <dbReference type="NCBI Taxonomy" id="147567"/>
    <lineage>
        <taxon>Eukaryota</taxon>
        <taxon>Fungi</taxon>
        <taxon>Dikarya</taxon>
        <taxon>Ascomycota</taxon>
        <taxon>Pezizomycotina</taxon>
        <taxon>Dothideomycetes</taxon>
        <taxon>Pleosporomycetidae</taxon>
        <taxon>Pleosporales</taxon>
        <taxon>Pleosporales incertae sedis</taxon>
        <taxon>Lojkania</taxon>
    </lineage>
</organism>
<dbReference type="InterPro" id="IPR002575">
    <property type="entry name" value="Aminoglycoside_PTrfase"/>
</dbReference>
<dbReference type="EMBL" id="ML986585">
    <property type="protein sequence ID" value="KAF2268695.1"/>
    <property type="molecule type" value="Genomic_DNA"/>
</dbReference>
<proteinExistence type="predicted"/>
<dbReference type="PANTHER" id="PTHR21310:SF58">
    <property type="entry name" value="AMINOGLYCOSIDE PHOSPHOTRANSFERASE DOMAIN-CONTAINING PROTEIN"/>
    <property type="match status" value="1"/>
</dbReference>
<dbReference type="InterPro" id="IPR011009">
    <property type="entry name" value="Kinase-like_dom_sf"/>
</dbReference>
<dbReference type="AlphaFoldDB" id="A0A9P4N3N7"/>
<evidence type="ECO:0000313" key="2">
    <source>
        <dbReference type="EMBL" id="KAF2268695.1"/>
    </source>
</evidence>
<comment type="caution">
    <text evidence="2">The sequence shown here is derived from an EMBL/GenBank/DDBJ whole genome shotgun (WGS) entry which is preliminary data.</text>
</comment>
<dbReference type="SUPFAM" id="SSF56112">
    <property type="entry name" value="Protein kinase-like (PK-like)"/>
    <property type="match status" value="1"/>
</dbReference>
<evidence type="ECO:0000259" key="1">
    <source>
        <dbReference type="Pfam" id="PF01636"/>
    </source>
</evidence>
<dbReference type="CDD" id="cd05120">
    <property type="entry name" value="APH_ChoK_like"/>
    <property type="match status" value="1"/>
</dbReference>
<dbReference type="PANTHER" id="PTHR21310">
    <property type="entry name" value="AMINOGLYCOSIDE PHOSPHOTRANSFERASE-RELATED-RELATED"/>
    <property type="match status" value="1"/>
</dbReference>
<accession>A0A9P4N3N7</accession>
<dbReference type="GO" id="GO:0016301">
    <property type="term" value="F:kinase activity"/>
    <property type="evidence" value="ECO:0007669"/>
    <property type="project" value="UniProtKB-KW"/>
</dbReference>
<reference evidence="3" key="1">
    <citation type="journal article" date="2020" name="Stud. Mycol.">
        <title>101 Dothideomycetes genomes: A test case for predicting lifestyles and emergence of pathogens.</title>
        <authorList>
            <person name="Haridas S."/>
            <person name="Albert R."/>
            <person name="Binder M."/>
            <person name="Bloem J."/>
            <person name="LaButti K."/>
            <person name="Salamov A."/>
            <person name="Andreopoulos B."/>
            <person name="Baker S."/>
            <person name="Barry K."/>
            <person name="Bills G."/>
            <person name="Bluhm B."/>
            <person name="Cannon C."/>
            <person name="Castanera R."/>
            <person name="Culley D."/>
            <person name="Daum C."/>
            <person name="Ezra D."/>
            <person name="Gonzalez J."/>
            <person name="Henrissat B."/>
            <person name="Kuo A."/>
            <person name="Liang C."/>
            <person name="Lipzen A."/>
            <person name="Lutzoni F."/>
            <person name="Magnuson J."/>
            <person name="Mondo S."/>
            <person name="Nolan M."/>
            <person name="Ohm R."/>
            <person name="Pangilinan J."/>
            <person name="Park H.-J."/>
            <person name="Ramirez L."/>
            <person name="Alfaro M."/>
            <person name="Sun H."/>
            <person name="Tritt A."/>
            <person name="Yoshinaga Y."/>
            <person name="Zwiers L.-H."/>
            <person name="Turgeon B."/>
            <person name="Goodwin S."/>
            <person name="Spatafora J."/>
            <person name="Crous P."/>
            <person name="Grigoriev I."/>
        </authorList>
    </citation>
    <scope>NUCLEOTIDE SEQUENCE [LARGE SCALE GENOMIC DNA]</scope>
    <source>
        <strain evidence="3">CBS 304.66</strain>
    </source>
</reference>
<dbReference type="Proteomes" id="UP000800093">
    <property type="component" value="Unassembled WGS sequence"/>
</dbReference>
<keyword evidence="3" id="KW-1185">Reference proteome</keyword>
<dbReference type="Pfam" id="PF01636">
    <property type="entry name" value="APH"/>
    <property type="match status" value="1"/>
</dbReference>
<name>A0A9P4N3N7_9PLEO</name>
<dbReference type="OrthoDB" id="2906425at2759"/>
<dbReference type="InterPro" id="IPR051678">
    <property type="entry name" value="AGP_Transferase"/>
</dbReference>
<sequence length="281" mass="31668">MSNPSSMPLRALDDVVDVPPNAVDLFPDKVGPHIFHLADRDIILKVAYCENMAEVEAMRFVSSHTSIPVPEVHEAYRRNGIVHIFMTKINGKPLGETWSTLPENKKAYVADQLRGYIKELRDLRGDFYGALWKEPCEDTFFSHLCLATPGNKRYGPYKSRVEYNHGLVEALTNSRPGGQLGEPETELIAKISTMAEDAIVFSHGDLHLDNILVDKDSKIVGIVDWGSASFSILGREFFEANLRARNKDWIKLLANIFPEDAKAEYDILKELDRSLVLYSGF</sequence>
<feature type="domain" description="Aminoglycoside phosphotransferase" evidence="1">
    <location>
        <begin position="52"/>
        <end position="235"/>
    </location>
</feature>
<dbReference type="Gene3D" id="3.90.1200.10">
    <property type="match status" value="1"/>
</dbReference>
<gene>
    <name evidence="2" type="ORF">CC78DRAFT_350456</name>
</gene>
<evidence type="ECO:0000313" key="3">
    <source>
        <dbReference type="Proteomes" id="UP000800093"/>
    </source>
</evidence>